<keyword evidence="3" id="KW-0804">Transcription</keyword>
<dbReference type="GO" id="GO:0003677">
    <property type="term" value="F:DNA binding"/>
    <property type="evidence" value="ECO:0007669"/>
    <property type="project" value="UniProtKB-KW"/>
</dbReference>
<comment type="caution">
    <text evidence="5">The sequence shown here is derived from an EMBL/GenBank/DDBJ whole genome shotgun (WGS) entry which is preliminary data.</text>
</comment>
<dbReference type="InterPro" id="IPR011711">
    <property type="entry name" value="GntR_C"/>
</dbReference>
<accession>A0A2T4UMA0</accession>
<protein>
    <submittedName>
        <fullName evidence="5">GntR family transcriptional regulator</fullName>
    </submittedName>
</protein>
<dbReference type="PANTHER" id="PTHR43537">
    <property type="entry name" value="TRANSCRIPTIONAL REGULATOR, GNTR FAMILY"/>
    <property type="match status" value="1"/>
</dbReference>
<dbReference type="PROSITE" id="PS50949">
    <property type="entry name" value="HTH_GNTR"/>
    <property type="match status" value="1"/>
</dbReference>
<sequence length="227" mass="25214">MPRKPAQTERVYLELRELLIRGEMPLGARLVEQQLAERFETSRTPIREALKRLEGDGHLARDDAGGLRPRLPSVRSMRELYDVRIVLEDLVIRAATTGGDRGILEALEQDWRTLAAEFRGKAAGPEFVTRDEDFHLRVAAASGNQVAAGMLKDLNERIRVLRVHDFTRQDRTEATIAEHLEIVGAALAGDQDAAASFMRSHVQRSAGVVREQIGEILTKMVDGGAAD</sequence>
<keyword evidence="1" id="KW-0805">Transcription regulation</keyword>
<dbReference type="OrthoDB" id="9816161at2"/>
<dbReference type="GO" id="GO:0003700">
    <property type="term" value="F:DNA-binding transcription factor activity"/>
    <property type="evidence" value="ECO:0007669"/>
    <property type="project" value="InterPro"/>
</dbReference>
<reference evidence="5 6" key="1">
    <citation type="submission" date="2018-03" db="EMBL/GenBank/DDBJ databases">
        <title>Aquarubrobacter algicola gen. nov., sp. nov., a novel actinobacterium isolated from shallow eutrophic lake during the end of cyanobacterial harmful algal blooms.</title>
        <authorList>
            <person name="Chun S.J."/>
        </authorList>
    </citation>
    <scope>NUCLEOTIDE SEQUENCE [LARGE SCALE GENOMIC DNA]</scope>
    <source>
        <strain evidence="5 6">Seoho-28</strain>
    </source>
</reference>
<evidence type="ECO:0000259" key="4">
    <source>
        <dbReference type="PROSITE" id="PS50949"/>
    </source>
</evidence>
<feature type="domain" description="HTH gntR-type" evidence="4">
    <location>
        <begin position="5"/>
        <end position="72"/>
    </location>
</feature>
<name>A0A2T4UMA0_9ACTN</name>
<dbReference type="EMBL" id="PYYB01000001">
    <property type="protein sequence ID" value="PTL60362.1"/>
    <property type="molecule type" value="Genomic_DNA"/>
</dbReference>
<gene>
    <name evidence="5" type="ORF">C7Y72_12295</name>
</gene>
<dbReference type="SMART" id="SM00895">
    <property type="entry name" value="FCD"/>
    <property type="match status" value="1"/>
</dbReference>
<dbReference type="Pfam" id="PF00392">
    <property type="entry name" value="GntR"/>
    <property type="match status" value="1"/>
</dbReference>
<dbReference type="SMART" id="SM00345">
    <property type="entry name" value="HTH_GNTR"/>
    <property type="match status" value="1"/>
</dbReference>
<keyword evidence="6" id="KW-1185">Reference proteome</keyword>
<dbReference type="Gene3D" id="1.10.10.10">
    <property type="entry name" value="Winged helix-like DNA-binding domain superfamily/Winged helix DNA-binding domain"/>
    <property type="match status" value="1"/>
</dbReference>
<dbReference type="Proteomes" id="UP000240739">
    <property type="component" value="Unassembled WGS sequence"/>
</dbReference>
<dbReference type="Pfam" id="PF07729">
    <property type="entry name" value="FCD"/>
    <property type="match status" value="1"/>
</dbReference>
<evidence type="ECO:0000256" key="1">
    <source>
        <dbReference type="ARBA" id="ARBA00023015"/>
    </source>
</evidence>
<dbReference type="Gene3D" id="1.20.120.530">
    <property type="entry name" value="GntR ligand-binding domain-like"/>
    <property type="match status" value="1"/>
</dbReference>
<dbReference type="PANTHER" id="PTHR43537:SF24">
    <property type="entry name" value="GLUCONATE OPERON TRANSCRIPTIONAL REPRESSOR"/>
    <property type="match status" value="1"/>
</dbReference>
<evidence type="ECO:0000256" key="3">
    <source>
        <dbReference type="ARBA" id="ARBA00023163"/>
    </source>
</evidence>
<evidence type="ECO:0000313" key="5">
    <source>
        <dbReference type="EMBL" id="PTL60362.1"/>
    </source>
</evidence>
<evidence type="ECO:0000313" key="6">
    <source>
        <dbReference type="Proteomes" id="UP000240739"/>
    </source>
</evidence>
<dbReference type="SUPFAM" id="SSF48008">
    <property type="entry name" value="GntR ligand-binding domain-like"/>
    <property type="match status" value="1"/>
</dbReference>
<dbReference type="AlphaFoldDB" id="A0A2T4UMA0"/>
<dbReference type="RefSeq" id="WP_107569007.1">
    <property type="nucleotide sequence ID" value="NZ_PYYB01000001.1"/>
</dbReference>
<dbReference type="InterPro" id="IPR000524">
    <property type="entry name" value="Tscrpt_reg_HTH_GntR"/>
</dbReference>
<dbReference type="SUPFAM" id="SSF46785">
    <property type="entry name" value="Winged helix' DNA-binding domain"/>
    <property type="match status" value="1"/>
</dbReference>
<organism evidence="5 6">
    <name type="scientific">Paraconexibacter algicola</name>
    <dbReference type="NCBI Taxonomy" id="2133960"/>
    <lineage>
        <taxon>Bacteria</taxon>
        <taxon>Bacillati</taxon>
        <taxon>Actinomycetota</taxon>
        <taxon>Thermoleophilia</taxon>
        <taxon>Solirubrobacterales</taxon>
        <taxon>Paraconexibacteraceae</taxon>
        <taxon>Paraconexibacter</taxon>
    </lineage>
</organism>
<dbReference type="InterPro" id="IPR008920">
    <property type="entry name" value="TF_FadR/GntR_C"/>
</dbReference>
<dbReference type="InterPro" id="IPR036390">
    <property type="entry name" value="WH_DNA-bd_sf"/>
</dbReference>
<evidence type="ECO:0000256" key="2">
    <source>
        <dbReference type="ARBA" id="ARBA00023125"/>
    </source>
</evidence>
<proteinExistence type="predicted"/>
<dbReference type="InterPro" id="IPR036388">
    <property type="entry name" value="WH-like_DNA-bd_sf"/>
</dbReference>
<keyword evidence="2" id="KW-0238">DNA-binding</keyword>